<dbReference type="Proteomes" id="UP000190080">
    <property type="component" value="Unassembled WGS sequence"/>
</dbReference>
<keyword evidence="3" id="KW-0227">DNA damage</keyword>
<dbReference type="PANTHER" id="PTHR13604:SF0">
    <property type="entry name" value="ABASIC SITE PROCESSING PROTEIN HMCES"/>
    <property type="match status" value="1"/>
</dbReference>
<dbReference type="RefSeq" id="WP_079425446.1">
    <property type="nucleotide sequence ID" value="NZ_MZGV01000030.1"/>
</dbReference>
<dbReference type="EMBL" id="MZGV01000030">
    <property type="protein sequence ID" value="OPJ60595.1"/>
    <property type="molecule type" value="Genomic_DNA"/>
</dbReference>
<keyword evidence="4 8" id="KW-0378">Hydrolase</keyword>
<comment type="similarity">
    <text evidence="1 8">Belongs to the SOS response-associated peptidase family.</text>
</comment>
<reference evidence="9 10" key="1">
    <citation type="submission" date="2017-03" db="EMBL/GenBank/DDBJ databases">
        <title>Genome sequence of Clostridium oryzae DSM 28571.</title>
        <authorList>
            <person name="Poehlein A."/>
            <person name="Daniel R."/>
        </authorList>
    </citation>
    <scope>NUCLEOTIDE SEQUENCE [LARGE SCALE GENOMIC DNA]</scope>
    <source>
        <strain evidence="9 10">DSM 28571</strain>
    </source>
</reference>
<organism evidence="9 10">
    <name type="scientific">Clostridium oryzae</name>
    <dbReference type="NCBI Taxonomy" id="1450648"/>
    <lineage>
        <taxon>Bacteria</taxon>
        <taxon>Bacillati</taxon>
        <taxon>Bacillota</taxon>
        <taxon>Clostridia</taxon>
        <taxon>Eubacteriales</taxon>
        <taxon>Clostridiaceae</taxon>
        <taxon>Clostridium</taxon>
    </lineage>
</organism>
<name>A0A1V4ILG7_9CLOT</name>
<evidence type="ECO:0000256" key="8">
    <source>
        <dbReference type="RuleBase" id="RU364100"/>
    </source>
</evidence>
<dbReference type="Pfam" id="PF02586">
    <property type="entry name" value="SRAP"/>
    <property type="match status" value="1"/>
</dbReference>
<comment type="caution">
    <text evidence="9">The sequence shown here is derived from an EMBL/GenBank/DDBJ whole genome shotgun (WGS) entry which is preliminary data.</text>
</comment>
<keyword evidence="2 8" id="KW-0645">Protease</keyword>
<dbReference type="InterPro" id="IPR036590">
    <property type="entry name" value="SRAP-like"/>
</dbReference>
<keyword evidence="7" id="KW-0456">Lyase</keyword>
<proteinExistence type="inferred from homology"/>
<dbReference type="PANTHER" id="PTHR13604">
    <property type="entry name" value="DC12-RELATED"/>
    <property type="match status" value="1"/>
</dbReference>
<dbReference type="GO" id="GO:0008233">
    <property type="term" value="F:peptidase activity"/>
    <property type="evidence" value="ECO:0007669"/>
    <property type="project" value="UniProtKB-KW"/>
</dbReference>
<sequence length="197" mass="22820">MCGRYYVDDETSREIQKIVAELDKKLNKPKYKTGEIYPTNDVPILVAKNKSIEADILKWGFPNFKSRGAIINACSETIFEKKMFRESLVSRRCVVPASGFFEWNTNKEKIYFTPKDESIMYMAGVFNIYDSDARFVILTTGANSSISDVHNRMPLLLSNSQIESWIFDDMQTQTILNQIPYLLNRSSDFEQQTFDLF</sequence>
<dbReference type="GO" id="GO:0006508">
    <property type="term" value="P:proteolysis"/>
    <property type="evidence" value="ECO:0007669"/>
    <property type="project" value="UniProtKB-KW"/>
</dbReference>
<dbReference type="Gene3D" id="3.90.1680.10">
    <property type="entry name" value="SOS response associated peptidase-like"/>
    <property type="match status" value="1"/>
</dbReference>
<evidence type="ECO:0000313" key="10">
    <source>
        <dbReference type="Proteomes" id="UP000190080"/>
    </source>
</evidence>
<dbReference type="GO" id="GO:0003697">
    <property type="term" value="F:single-stranded DNA binding"/>
    <property type="evidence" value="ECO:0007669"/>
    <property type="project" value="InterPro"/>
</dbReference>
<dbReference type="OrthoDB" id="9782620at2"/>
<accession>A0A1V4ILG7</accession>
<dbReference type="STRING" id="1450648.CLORY_27710"/>
<keyword evidence="10" id="KW-1185">Reference proteome</keyword>
<evidence type="ECO:0000313" key="9">
    <source>
        <dbReference type="EMBL" id="OPJ60595.1"/>
    </source>
</evidence>
<evidence type="ECO:0000256" key="6">
    <source>
        <dbReference type="ARBA" id="ARBA00023125"/>
    </source>
</evidence>
<evidence type="ECO:0000256" key="5">
    <source>
        <dbReference type="ARBA" id="ARBA00023124"/>
    </source>
</evidence>
<evidence type="ECO:0000256" key="2">
    <source>
        <dbReference type="ARBA" id="ARBA00022670"/>
    </source>
</evidence>
<dbReference type="AlphaFoldDB" id="A0A1V4ILG7"/>
<gene>
    <name evidence="9" type="primary">yedK</name>
    <name evidence="9" type="ORF">CLORY_27710</name>
</gene>
<evidence type="ECO:0000256" key="3">
    <source>
        <dbReference type="ARBA" id="ARBA00022763"/>
    </source>
</evidence>
<dbReference type="InterPro" id="IPR003738">
    <property type="entry name" value="SRAP"/>
</dbReference>
<dbReference type="SUPFAM" id="SSF143081">
    <property type="entry name" value="BB1717-like"/>
    <property type="match status" value="1"/>
</dbReference>
<evidence type="ECO:0000256" key="4">
    <source>
        <dbReference type="ARBA" id="ARBA00022801"/>
    </source>
</evidence>
<evidence type="ECO:0000256" key="1">
    <source>
        <dbReference type="ARBA" id="ARBA00008136"/>
    </source>
</evidence>
<dbReference type="GO" id="GO:0016829">
    <property type="term" value="F:lyase activity"/>
    <property type="evidence" value="ECO:0007669"/>
    <property type="project" value="UniProtKB-KW"/>
</dbReference>
<evidence type="ECO:0000256" key="7">
    <source>
        <dbReference type="ARBA" id="ARBA00023239"/>
    </source>
</evidence>
<dbReference type="EC" id="3.4.-.-" evidence="8"/>
<keyword evidence="6" id="KW-0238">DNA-binding</keyword>
<protein>
    <recommendedName>
        <fullName evidence="8">Abasic site processing protein</fullName>
        <ecNumber evidence="8">3.4.-.-</ecNumber>
    </recommendedName>
</protein>
<dbReference type="GO" id="GO:0106300">
    <property type="term" value="P:protein-DNA covalent cross-linking repair"/>
    <property type="evidence" value="ECO:0007669"/>
    <property type="project" value="InterPro"/>
</dbReference>
<keyword evidence="5" id="KW-0190">Covalent protein-DNA linkage</keyword>